<dbReference type="RefSeq" id="WP_238240977.1">
    <property type="nucleotide sequence ID" value="NZ_BPQQ01000084.1"/>
</dbReference>
<proteinExistence type="predicted"/>
<sequence length="149" mass="16138">MAAPRAWTVEAVKRRLREAERAATRRPPDPALQAALRWPDLYIREHGTRQYLKAWIWCEAHGESFTQLCRGRAGWSARTGSRRVAEALATIAALLTFAEAAPDGTALAAEGRIGPATPERLVAGGDRARRSTHTTQPLRSAGDGGGTGR</sequence>
<evidence type="ECO:0000313" key="3">
    <source>
        <dbReference type="Proteomes" id="UP001055153"/>
    </source>
</evidence>
<reference evidence="2" key="1">
    <citation type="journal article" date="2021" name="Front. Microbiol.">
        <title>Comprehensive Comparative Genomics and Phenotyping of Methylobacterium Species.</title>
        <authorList>
            <person name="Alessa O."/>
            <person name="Ogura Y."/>
            <person name="Fujitani Y."/>
            <person name="Takami H."/>
            <person name="Hayashi T."/>
            <person name="Sahin N."/>
            <person name="Tani A."/>
        </authorList>
    </citation>
    <scope>NUCLEOTIDE SEQUENCE</scope>
    <source>
        <strain evidence="2">DSM 17168</strain>
    </source>
</reference>
<reference evidence="2" key="2">
    <citation type="submission" date="2021-08" db="EMBL/GenBank/DDBJ databases">
        <authorList>
            <person name="Tani A."/>
            <person name="Ola A."/>
            <person name="Ogura Y."/>
            <person name="Katsura K."/>
            <person name="Hayashi T."/>
        </authorList>
    </citation>
    <scope>NUCLEOTIDE SEQUENCE</scope>
    <source>
        <strain evidence="2">DSM 17168</strain>
    </source>
</reference>
<accession>A0ABQ4SP30</accession>
<dbReference type="Proteomes" id="UP001055153">
    <property type="component" value="Unassembled WGS sequence"/>
</dbReference>
<dbReference type="EMBL" id="BPQQ01000084">
    <property type="protein sequence ID" value="GJE03590.1"/>
    <property type="molecule type" value="Genomic_DNA"/>
</dbReference>
<evidence type="ECO:0000313" key="2">
    <source>
        <dbReference type="EMBL" id="GJE03590.1"/>
    </source>
</evidence>
<protein>
    <recommendedName>
        <fullName evidence="4">Integrase</fullName>
    </recommendedName>
</protein>
<comment type="caution">
    <text evidence="2">The sequence shown here is derived from an EMBL/GenBank/DDBJ whole genome shotgun (WGS) entry which is preliminary data.</text>
</comment>
<organism evidence="2 3">
    <name type="scientific">Methylobacterium isbiliense</name>
    <dbReference type="NCBI Taxonomy" id="315478"/>
    <lineage>
        <taxon>Bacteria</taxon>
        <taxon>Pseudomonadati</taxon>
        <taxon>Pseudomonadota</taxon>
        <taxon>Alphaproteobacteria</taxon>
        <taxon>Hyphomicrobiales</taxon>
        <taxon>Methylobacteriaceae</taxon>
        <taxon>Methylobacterium</taxon>
    </lineage>
</organism>
<evidence type="ECO:0008006" key="4">
    <source>
        <dbReference type="Google" id="ProtNLM"/>
    </source>
</evidence>
<evidence type="ECO:0000256" key="1">
    <source>
        <dbReference type="SAM" id="MobiDB-lite"/>
    </source>
</evidence>
<name>A0ABQ4SP30_9HYPH</name>
<keyword evidence="3" id="KW-1185">Reference proteome</keyword>
<feature type="region of interest" description="Disordered" evidence="1">
    <location>
        <begin position="108"/>
        <end position="149"/>
    </location>
</feature>
<gene>
    <name evidence="2" type="ORF">GMJLKIPL_5547</name>
</gene>